<evidence type="ECO:0000313" key="3">
    <source>
        <dbReference type="EMBL" id="KAI1511852.1"/>
    </source>
</evidence>
<dbReference type="Proteomes" id="UP000249757">
    <property type="component" value="Unassembled WGS sequence"/>
</dbReference>
<reference evidence="3" key="2">
    <citation type="submission" date="2021-05" db="EMBL/GenBank/DDBJ databases">
        <authorList>
            <person name="Moolhuijzen P.M."/>
            <person name="Moffat C.S."/>
        </authorList>
    </citation>
    <scope>NUCLEOTIDE SEQUENCE</scope>
    <source>
        <strain evidence="3">86-124</strain>
    </source>
</reference>
<accession>A0A2W1GW28</accession>
<comment type="caution">
    <text evidence="2">The sequence shown here is derived from an EMBL/GenBank/DDBJ whole genome shotgun (WGS) entry which is preliminary data.</text>
</comment>
<organism evidence="2 4">
    <name type="scientific">Pyrenophora tritici-repentis</name>
    <dbReference type="NCBI Taxonomy" id="45151"/>
    <lineage>
        <taxon>Eukaryota</taxon>
        <taxon>Fungi</taxon>
        <taxon>Dikarya</taxon>
        <taxon>Ascomycota</taxon>
        <taxon>Pezizomycotina</taxon>
        <taxon>Dothideomycetes</taxon>
        <taxon>Pleosporomycetidae</taxon>
        <taxon>Pleosporales</taxon>
        <taxon>Pleosporineae</taxon>
        <taxon>Pleosporaceae</taxon>
        <taxon>Pyrenophora</taxon>
    </lineage>
</organism>
<proteinExistence type="predicted"/>
<feature type="region of interest" description="Disordered" evidence="1">
    <location>
        <begin position="166"/>
        <end position="185"/>
    </location>
</feature>
<evidence type="ECO:0000313" key="5">
    <source>
        <dbReference type="Proteomes" id="UP000249757"/>
    </source>
</evidence>
<dbReference type="Proteomes" id="UP000245464">
    <property type="component" value="Chromosome 7"/>
</dbReference>
<gene>
    <name evidence="3" type="ORF">Ptr86124_009496</name>
    <name evidence="2" type="ORF">PtrM4_133990</name>
</gene>
<reference evidence="3" key="3">
    <citation type="journal article" date="2022" name="bioRxiv">
        <title>A global pangenome for the wheat fungal pathogen Pyrenophora tritici-repentis and prediction of effector protein structural homology.</title>
        <authorList>
            <person name="Moolhuijzen P."/>
            <person name="See P.T."/>
            <person name="Shi G."/>
            <person name="Powell H.R."/>
            <person name="Cockram J."/>
            <person name="Jorgensen L.N."/>
            <person name="Benslimane H."/>
            <person name="Strelkov S.E."/>
            <person name="Turner J."/>
            <person name="Liu Z."/>
            <person name="Moffat C.S."/>
        </authorList>
    </citation>
    <scope>NUCLEOTIDE SEQUENCE</scope>
    <source>
        <strain evidence="3">86-124</strain>
    </source>
</reference>
<evidence type="ECO:0000256" key="1">
    <source>
        <dbReference type="SAM" id="MobiDB-lite"/>
    </source>
</evidence>
<keyword evidence="5" id="KW-1185">Reference proteome</keyword>
<protein>
    <submittedName>
        <fullName evidence="2">DUF1421 multi-domain protein</fullName>
    </submittedName>
</protein>
<evidence type="ECO:0000313" key="4">
    <source>
        <dbReference type="Proteomes" id="UP000245464"/>
    </source>
</evidence>
<dbReference type="AlphaFoldDB" id="A0A2W1GW28"/>
<reference evidence="2" key="1">
    <citation type="journal article" date="2018" name="BMC Genomics">
        <title>Comparative genomics of the wheat fungal pathogen Pyrenophora tritici-repentis reveals chromosomal variations and genome plasticity.</title>
        <authorList>
            <person name="Moolhuijzen P."/>
            <person name="See P.T."/>
            <person name="Hane J.K."/>
            <person name="Shi G."/>
            <person name="Liu Z."/>
            <person name="Oliver R.P."/>
            <person name="Moffat C.S."/>
        </authorList>
    </citation>
    <scope>NUCLEOTIDE SEQUENCE [LARGE SCALE GENOMIC DNA]</scope>
    <source>
        <strain evidence="2">M4</strain>
    </source>
</reference>
<dbReference type="EMBL" id="NQIK02000007">
    <property type="protein sequence ID" value="KAF7568786.1"/>
    <property type="molecule type" value="Genomic_DNA"/>
</dbReference>
<dbReference type="OrthoDB" id="10470723at2759"/>
<evidence type="ECO:0000313" key="2">
    <source>
        <dbReference type="EMBL" id="KAF7568786.1"/>
    </source>
</evidence>
<feature type="compositionally biased region" description="Basic and acidic residues" evidence="1">
    <location>
        <begin position="176"/>
        <end position="185"/>
    </location>
</feature>
<dbReference type="EMBL" id="NRDI02000013">
    <property type="protein sequence ID" value="KAI1511852.1"/>
    <property type="molecule type" value="Genomic_DNA"/>
</dbReference>
<reference evidence="5" key="4">
    <citation type="journal article" date="2022" name="Microb. Genom.">
        <title>A global pangenome for the wheat fungal pathogen Pyrenophora tritici-repentis and prediction of effector protein structural homology.</title>
        <authorList>
            <person name="Moolhuijzen P.M."/>
            <person name="See P.T."/>
            <person name="Shi G."/>
            <person name="Powell H.R."/>
            <person name="Cockram J."/>
            <person name="Jorgensen L.N."/>
            <person name="Benslimane H."/>
            <person name="Strelkov S.E."/>
            <person name="Turner J."/>
            <person name="Liu Z."/>
            <person name="Moffat C.S."/>
        </authorList>
    </citation>
    <scope>NUCLEOTIDE SEQUENCE [LARGE SCALE GENOMIC DNA]</scope>
</reference>
<name>A0A2W1GW28_9PLEO</name>
<sequence length="221" mass="24510">MSTATTSTPISPKLRRQTLAPYRHPWPRAEIAPRTDSYLTQAFHIILTYIHRPNRAGLIDDVEYKNYLITLVQIAKMVAQRHGNFSKLGLNEKEWGFFDEVVEEVKGLFPGLDLGLGQLAIKHIAAGAESDAGSEVQVGDEGAVTLEGEVDGEPGKEGGDVEVGVCKSEEAEAEEQDRISDERRAERTLRITALREEIAQLTRDIDEMTLQEQEYESTGSA</sequence>